<dbReference type="EC" id="2.7.11.1" evidence="2"/>
<dbReference type="PANTHER" id="PTHR22984">
    <property type="entry name" value="SERINE/THREONINE-PROTEIN KINASE PIM"/>
    <property type="match status" value="1"/>
</dbReference>
<dbReference type="GO" id="GO:0005524">
    <property type="term" value="F:ATP binding"/>
    <property type="evidence" value="ECO:0007669"/>
    <property type="project" value="UniProtKB-KW"/>
</dbReference>
<dbReference type="GO" id="GO:0005737">
    <property type="term" value="C:cytoplasm"/>
    <property type="evidence" value="ECO:0007669"/>
    <property type="project" value="TreeGrafter"/>
</dbReference>
<evidence type="ECO:0000259" key="10">
    <source>
        <dbReference type="PROSITE" id="PS50011"/>
    </source>
</evidence>
<dbReference type="InterPro" id="IPR011009">
    <property type="entry name" value="Kinase-like_dom_sf"/>
</dbReference>
<sequence length="119" mass="13565">PNSTRASLEIVLLDMVSHGCAGVIQLLEWWLECPVLECPERSQDLSKFLAERRFLAEEEAWRLFRQVLEAVRLCTSCGVLHRHIKPKNILRDLAMGQLKLIDFGCGTFLRDTAHTQFAG</sequence>
<evidence type="ECO:0000256" key="1">
    <source>
        <dbReference type="ARBA" id="ARBA00005505"/>
    </source>
</evidence>
<dbReference type="GO" id="GO:0007346">
    <property type="term" value="P:regulation of mitotic cell cycle"/>
    <property type="evidence" value="ECO:0007669"/>
    <property type="project" value="TreeGrafter"/>
</dbReference>
<keyword evidence="4" id="KW-0808">Transferase</keyword>
<dbReference type="AlphaFoldDB" id="A0AA97NBX0"/>
<reference evidence="11" key="1">
    <citation type="submission" date="2022-12" db="EMBL/GenBank/DDBJ databases">
        <title>Bird 10,000 Genomes (B10K) Project - Family phase.</title>
        <authorList>
            <person name="Zhang G."/>
        </authorList>
    </citation>
    <scope>NUCLEOTIDE SEQUENCE</scope>
    <source>
        <strain evidence="11">B10K-CU-030-46</strain>
        <tissue evidence="11">Muscle</tissue>
    </source>
</reference>
<protein>
    <recommendedName>
        <fullName evidence="2">non-specific serine/threonine protein kinase</fullName>
        <ecNumber evidence="2">2.7.11.1</ecNumber>
    </recommendedName>
</protein>
<feature type="domain" description="Protein kinase" evidence="10">
    <location>
        <begin position="1"/>
        <end position="119"/>
    </location>
</feature>
<proteinExistence type="inferred from homology"/>
<dbReference type="Proteomes" id="UP000521578">
    <property type="component" value="Unassembled WGS sequence"/>
</dbReference>
<dbReference type="PROSITE" id="PS50011">
    <property type="entry name" value="PROTEIN_KINASE_DOM"/>
    <property type="match status" value="1"/>
</dbReference>
<evidence type="ECO:0000256" key="4">
    <source>
        <dbReference type="ARBA" id="ARBA00022679"/>
    </source>
</evidence>
<evidence type="ECO:0000256" key="7">
    <source>
        <dbReference type="ARBA" id="ARBA00022840"/>
    </source>
</evidence>
<keyword evidence="7" id="KW-0067">ATP-binding</keyword>
<gene>
    <name evidence="11" type="primary">Pim1_6</name>
    <name evidence="11" type="ORF">MENNOV_R06136</name>
</gene>
<keyword evidence="6 11" id="KW-0418">Kinase</keyword>
<feature type="non-terminal residue" evidence="11">
    <location>
        <position position="119"/>
    </location>
</feature>
<feature type="non-terminal residue" evidence="11">
    <location>
        <position position="1"/>
    </location>
</feature>
<evidence type="ECO:0000313" key="11">
    <source>
        <dbReference type="EMBL" id="NXF00303.1"/>
    </source>
</evidence>
<keyword evidence="5" id="KW-0547">Nucleotide-binding</keyword>
<dbReference type="Pfam" id="PF00069">
    <property type="entry name" value="Pkinase"/>
    <property type="match status" value="1"/>
</dbReference>
<comment type="catalytic activity">
    <reaction evidence="8">
        <text>L-threonyl-[protein] + ATP = O-phospho-L-threonyl-[protein] + ADP + H(+)</text>
        <dbReference type="Rhea" id="RHEA:46608"/>
        <dbReference type="Rhea" id="RHEA-COMP:11060"/>
        <dbReference type="Rhea" id="RHEA-COMP:11605"/>
        <dbReference type="ChEBI" id="CHEBI:15378"/>
        <dbReference type="ChEBI" id="CHEBI:30013"/>
        <dbReference type="ChEBI" id="CHEBI:30616"/>
        <dbReference type="ChEBI" id="CHEBI:61977"/>
        <dbReference type="ChEBI" id="CHEBI:456216"/>
        <dbReference type="EC" id="2.7.11.1"/>
    </reaction>
</comment>
<evidence type="ECO:0000256" key="9">
    <source>
        <dbReference type="ARBA" id="ARBA00048679"/>
    </source>
</evidence>
<dbReference type="Gene3D" id="1.10.510.10">
    <property type="entry name" value="Transferase(Phosphotransferase) domain 1"/>
    <property type="match status" value="1"/>
</dbReference>
<evidence type="ECO:0000313" key="12">
    <source>
        <dbReference type="Proteomes" id="UP000521578"/>
    </source>
</evidence>
<keyword evidence="3" id="KW-0723">Serine/threonine-protein kinase</keyword>
<evidence type="ECO:0000256" key="8">
    <source>
        <dbReference type="ARBA" id="ARBA00047899"/>
    </source>
</evidence>
<organism evidence="11">
    <name type="scientific">Menura novaehollandiae</name>
    <name type="common">superb lyrebird</name>
    <dbReference type="NCBI Taxonomy" id="47692"/>
    <lineage>
        <taxon>Eukaryota</taxon>
        <taxon>Metazoa</taxon>
        <taxon>Chordata</taxon>
        <taxon>Craniata</taxon>
        <taxon>Vertebrata</taxon>
        <taxon>Euteleostomi</taxon>
        <taxon>Archelosauria</taxon>
        <taxon>Archosauria</taxon>
        <taxon>Dinosauria</taxon>
        <taxon>Saurischia</taxon>
        <taxon>Theropoda</taxon>
        <taxon>Coelurosauria</taxon>
        <taxon>Aves</taxon>
        <taxon>Neognathae</taxon>
        <taxon>Neoaves</taxon>
        <taxon>Telluraves</taxon>
        <taxon>Australaves</taxon>
        <taxon>Passeriformes</taxon>
        <taxon>Menuridae</taxon>
        <taxon>Menura</taxon>
    </lineage>
</organism>
<dbReference type="PANTHER" id="PTHR22984:SF11">
    <property type="entry name" value="AURORA KINASE-RELATED"/>
    <property type="match status" value="1"/>
</dbReference>
<dbReference type="GO" id="GO:0004674">
    <property type="term" value="F:protein serine/threonine kinase activity"/>
    <property type="evidence" value="ECO:0007669"/>
    <property type="project" value="UniProtKB-KW"/>
</dbReference>
<evidence type="ECO:0000256" key="5">
    <source>
        <dbReference type="ARBA" id="ARBA00022741"/>
    </source>
</evidence>
<evidence type="ECO:0000256" key="6">
    <source>
        <dbReference type="ARBA" id="ARBA00022777"/>
    </source>
</evidence>
<dbReference type="GO" id="GO:0043066">
    <property type="term" value="P:negative regulation of apoptotic process"/>
    <property type="evidence" value="ECO:0007669"/>
    <property type="project" value="TreeGrafter"/>
</dbReference>
<name>A0AA97NBX0_9PASS</name>
<dbReference type="InterPro" id="IPR000719">
    <property type="entry name" value="Prot_kinase_dom"/>
</dbReference>
<comment type="catalytic activity">
    <reaction evidence="9">
        <text>L-seryl-[protein] + ATP = O-phospho-L-seryl-[protein] + ADP + H(+)</text>
        <dbReference type="Rhea" id="RHEA:17989"/>
        <dbReference type="Rhea" id="RHEA-COMP:9863"/>
        <dbReference type="Rhea" id="RHEA-COMP:11604"/>
        <dbReference type="ChEBI" id="CHEBI:15378"/>
        <dbReference type="ChEBI" id="CHEBI:29999"/>
        <dbReference type="ChEBI" id="CHEBI:30616"/>
        <dbReference type="ChEBI" id="CHEBI:83421"/>
        <dbReference type="ChEBI" id="CHEBI:456216"/>
        <dbReference type="EC" id="2.7.11.1"/>
    </reaction>
</comment>
<dbReference type="EMBL" id="VWPS01001749">
    <property type="protein sequence ID" value="NXF00303.1"/>
    <property type="molecule type" value="Genomic_DNA"/>
</dbReference>
<evidence type="ECO:0000256" key="2">
    <source>
        <dbReference type="ARBA" id="ARBA00012513"/>
    </source>
</evidence>
<keyword evidence="12" id="KW-1185">Reference proteome</keyword>
<evidence type="ECO:0000256" key="3">
    <source>
        <dbReference type="ARBA" id="ARBA00022527"/>
    </source>
</evidence>
<accession>A0AA97NBX0</accession>
<dbReference type="InterPro" id="IPR051138">
    <property type="entry name" value="PIM_Ser/Thr_kinase"/>
</dbReference>
<comment type="caution">
    <text evidence="11">The sequence shown here is derived from an EMBL/GenBank/DDBJ whole genome shotgun (WGS) entry which is preliminary data.</text>
</comment>
<dbReference type="SUPFAM" id="SSF56112">
    <property type="entry name" value="Protein kinase-like (PK-like)"/>
    <property type="match status" value="1"/>
</dbReference>
<comment type="similarity">
    <text evidence="1">Belongs to the protein kinase superfamily. CAMK Ser/Thr protein kinase family. PIM subfamily.</text>
</comment>